<evidence type="ECO:0000313" key="2">
    <source>
        <dbReference type="EMBL" id="MCC5446993.1"/>
    </source>
</evidence>
<accession>A0AAE3EEA4</accession>
<dbReference type="Gene3D" id="3.40.630.30">
    <property type="match status" value="1"/>
</dbReference>
<evidence type="ECO:0000259" key="1">
    <source>
        <dbReference type="PROSITE" id="PS51186"/>
    </source>
</evidence>
<dbReference type="Proteomes" id="UP000245509">
    <property type="component" value="Unassembled WGS sequence"/>
</dbReference>
<dbReference type="AlphaFoldDB" id="A0AAE3EEA4"/>
<dbReference type="RefSeq" id="WP_228615219.1">
    <property type="nucleotide sequence ID" value="NZ_QEFP02000004.1"/>
</dbReference>
<gene>
    <name evidence="2" type="ORF">DDW03_001080</name>
</gene>
<reference evidence="2" key="1">
    <citation type="journal article" date="2015" name="Appl. Environ. Microbiol.">
        <title>Nanoarchaeota, Their Sulfolobales Host, and Nanoarchaeota Virus Distribution across Yellowstone National Park Hot Springs.</title>
        <authorList>
            <person name="Munson-McGee J.H."/>
            <person name="Field E.K."/>
            <person name="Bateson M."/>
            <person name="Rooney C."/>
            <person name="Stepanauskas R."/>
            <person name="Young M.J."/>
        </authorList>
    </citation>
    <scope>NUCLEOTIDE SEQUENCE</scope>
    <source>
        <strain evidence="2">SCGC AB-777_F03</strain>
    </source>
</reference>
<dbReference type="CDD" id="cd04301">
    <property type="entry name" value="NAT_SF"/>
    <property type="match status" value="1"/>
</dbReference>
<dbReference type="EMBL" id="QEFP02000004">
    <property type="protein sequence ID" value="MCC5446993.1"/>
    <property type="molecule type" value="Genomic_DNA"/>
</dbReference>
<sequence>MKIEIDGKLIQIIEGSNERVRDYLDFMNKLSHDPDNYTLSRYSKIDEQKIIEWSKSWGKSTIMILAYNDSKVVGFFQATRGKYFGPDRQFHVAEIAYAVDKEFRGKRLIYILFNEAIKRLENVKILTAWVDERNIRSRKLLIKLGFEETCKINKFIYSEKEKTFCNLIMYIGNIDIVKTKLEEELAKRNYNLYEE</sequence>
<dbReference type="InterPro" id="IPR016181">
    <property type="entry name" value="Acyl_CoA_acyltransferase"/>
</dbReference>
<dbReference type="Pfam" id="PF00583">
    <property type="entry name" value="Acetyltransf_1"/>
    <property type="match status" value="1"/>
</dbReference>
<reference evidence="2" key="3">
    <citation type="submission" date="2021-11" db="EMBL/GenBank/DDBJ databases">
        <authorList>
            <person name="Munson-Mcgee J."/>
            <person name="Field E."/>
            <person name="Bateson M."/>
            <person name="Rooney C."/>
            <person name="Stepanauskas R."/>
            <person name="Young M."/>
        </authorList>
    </citation>
    <scope>NUCLEOTIDE SEQUENCE</scope>
    <source>
        <strain evidence="2">SCGC AB-777_F03</strain>
    </source>
</reference>
<feature type="domain" description="N-acetyltransferase" evidence="1">
    <location>
        <begin position="10"/>
        <end position="165"/>
    </location>
</feature>
<dbReference type="SUPFAM" id="SSF55729">
    <property type="entry name" value="Acyl-CoA N-acyltransferases (Nat)"/>
    <property type="match status" value="1"/>
</dbReference>
<protein>
    <submittedName>
        <fullName evidence="2">GNAT family N-acetyltransferase</fullName>
    </submittedName>
</protein>
<dbReference type="PROSITE" id="PS51186">
    <property type="entry name" value="GNAT"/>
    <property type="match status" value="1"/>
</dbReference>
<evidence type="ECO:0000313" key="3">
    <source>
        <dbReference type="Proteomes" id="UP000245509"/>
    </source>
</evidence>
<comment type="caution">
    <text evidence="2">The sequence shown here is derived from an EMBL/GenBank/DDBJ whole genome shotgun (WGS) entry which is preliminary data.</text>
</comment>
<organism evidence="2 3">
    <name type="scientific">Nanobsidianus stetteri</name>
    <dbReference type="NCBI Taxonomy" id="1294122"/>
    <lineage>
        <taxon>Archaea</taxon>
        <taxon>Nanobdellota</taxon>
        <taxon>Candidatus Nanoarchaeia</taxon>
        <taxon>Nanoarchaeales</taxon>
        <taxon>Nanopusillaceae</taxon>
        <taxon>Candidatus Nanobsidianus</taxon>
    </lineage>
</organism>
<dbReference type="InterPro" id="IPR000182">
    <property type="entry name" value="GNAT_dom"/>
</dbReference>
<proteinExistence type="predicted"/>
<name>A0AAE3EEA4_NANST</name>
<dbReference type="GO" id="GO:0016747">
    <property type="term" value="F:acyltransferase activity, transferring groups other than amino-acyl groups"/>
    <property type="evidence" value="ECO:0007669"/>
    <property type="project" value="InterPro"/>
</dbReference>
<reference evidence="2" key="2">
    <citation type="submission" date="2017-05" db="EMBL/GenBank/DDBJ databases">
        <authorList>
            <person name="Munson-Mcgee J.H."/>
        </authorList>
    </citation>
    <scope>NUCLEOTIDE SEQUENCE</scope>
    <source>
        <strain evidence="2">SCGC AB-777_F03</strain>
    </source>
</reference>